<organism evidence="1 2">
    <name type="scientific">Lacrimispora xylanisolvens</name>
    <dbReference type="NCBI Taxonomy" id="384636"/>
    <lineage>
        <taxon>Bacteria</taxon>
        <taxon>Bacillati</taxon>
        <taxon>Bacillota</taxon>
        <taxon>Clostridia</taxon>
        <taxon>Lachnospirales</taxon>
        <taxon>Lachnospiraceae</taxon>
        <taxon>Lacrimispora</taxon>
    </lineage>
</organism>
<dbReference type="RefSeq" id="WP_104438430.1">
    <property type="nucleotide sequence ID" value="NZ_PTJA01000011.1"/>
</dbReference>
<name>A0A2S6HNR9_9FIRM</name>
<evidence type="ECO:0000313" key="2">
    <source>
        <dbReference type="Proteomes" id="UP000237749"/>
    </source>
</evidence>
<dbReference type="Pfam" id="PF20374">
    <property type="entry name" value="DUF6669"/>
    <property type="match status" value="1"/>
</dbReference>
<dbReference type="OrthoDB" id="1973144at2"/>
<sequence length="163" mass="18452">MKLIYETGGILNEGFVGQISYTVCLDKVYDAMDIEFTFDKQHYQTITEEMEKKIRESCRGTEYEHASDEELKDAMRGMKTEIHTIVTMNDTFIGGVHKQLTTRHMVYSKEFTSDGCIPQEQISGVIKVTLAVFNVLLDGTNYRLKLTAGNQEKQISSDGGAYV</sequence>
<proteinExistence type="predicted"/>
<dbReference type="EMBL" id="PTJA01000011">
    <property type="protein sequence ID" value="PPK79139.1"/>
    <property type="molecule type" value="Genomic_DNA"/>
</dbReference>
<evidence type="ECO:0000313" key="1">
    <source>
        <dbReference type="EMBL" id="PPK79139.1"/>
    </source>
</evidence>
<gene>
    <name evidence="1" type="ORF">BXY41_11175</name>
</gene>
<comment type="caution">
    <text evidence="1">The sequence shown here is derived from an EMBL/GenBank/DDBJ whole genome shotgun (WGS) entry which is preliminary data.</text>
</comment>
<keyword evidence="2" id="KW-1185">Reference proteome</keyword>
<accession>A0A2S6HNR9</accession>
<dbReference type="Proteomes" id="UP000237749">
    <property type="component" value="Unassembled WGS sequence"/>
</dbReference>
<protein>
    <submittedName>
        <fullName evidence="1">Uncharacterized protein</fullName>
    </submittedName>
</protein>
<dbReference type="AlphaFoldDB" id="A0A2S6HNR9"/>
<reference evidence="1 2" key="1">
    <citation type="submission" date="2018-02" db="EMBL/GenBank/DDBJ databases">
        <title>Genomic Encyclopedia of Archaeal and Bacterial Type Strains, Phase II (KMG-II): from individual species to whole genera.</title>
        <authorList>
            <person name="Goeker M."/>
        </authorList>
    </citation>
    <scope>NUCLEOTIDE SEQUENCE [LARGE SCALE GENOMIC DNA]</scope>
    <source>
        <strain evidence="1 2">DSM 3808</strain>
    </source>
</reference>
<dbReference type="InterPro" id="IPR046610">
    <property type="entry name" value="DUF6669"/>
</dbReference>